<evidence type="ECO:0000313" key="9">
    <source>
        <dbReference type="Proteomes" id="UP000019482"/>
    </source>
</evidence>
<dbReference type="PANTHER" id="PTHR30024:SF42">
    <property type="entry name" value="ALIPHATIC SULFONATES-BINDING PROTEIN-RELATED"/>
    <property type="match status" value="1"/>
</dbReference>
<dbReference type="EMBL" id="CBXI010000007">
    <property type="protein sequence ID" value="CDL90435.1"/>
    <property type="molecule type" value="Genomic_DNA"/>
</dbReference>
<dbReference type="GO" id="GO:0042626">
    <property type="term" value="F:ATPase-coupled transmembrane transporter activity"/>
    <property type="evidence" value="ECO:0007669"/>
    <property type="project" value="InterPro"/>
</dbReference>
<dbReference type="Pfam" id="PF09084">
    <property type="entry name" value="NMT1"/>
    <property type="match status" value="1"/>
</dbReference>
<evidence type="ECO:0000256" key="4">
    <source>
        <dbReference type="ARBA" id="ARBA00022729"/>
    </source>
</evidence>
<sequence length="332" mass="36488">MKKISSIISLFALIIFLITGCGNTNKSGTLNNQKQAKPKEINIGYQPGLNHALLIVAKQKGWFKDEFQKDGITVKFQSFVSGPPMIEAFAGNRLDIGQVGDQPAIQARANNIDIKAIALYGSGYLSGLLVPNGSSIKSVKDLKGKKVGVTIGSTGHILLIKLLESAGLTTKNINVINLQPPDIKTSLASKNVDAAVTWEPFVSNTEIDGTAHQIADGKNLRLDTNLIIARNSFAQRYPDIVKRILKVYEKSQKWVQSNPDEAKNIVAQDIKMQKNVLDKAFPKENFDIKFTDTVTKSLIDTETILRKNKTIRKDVDINDLIDKSYLNGIGIN</sequence>
<evidence type="ECO:0000313" key="8">
    <source>
        <dbReference type="EMBL" id="CDL90435.1"/>
    </source>
</evidence>
<comment type="similarity">
    <text evidence="2">Belongs to the bacterial solute-binding protein SsuA/TauA family.</text>
</comment>
<comment type="subcellular location">
    <subcellularLocation>
        <location evidence="1">Periplasm</location>
    </subcellularLocation>
</comment>
<comment type="function">
    <text evidence="5">Part of a binding-protein-dependent transport system for aliphatic sulfonates. Putative binding protein.</text>
</comment>
<reference evidence="8 9" key="1">
    <citation type="journal article" date="2015" name="Genome Announc.">
        <title>Draft Genome Sequence of Clostridium tyrobutyricum Strain DIVETGP, Isolated from Cow's Milk for Grana Padano Production.</title>
        <authorList>
            <person name="Soggiu A."/>
            <person name="Piras C."/>
            <person name="Gaiarsa S."/>
            <person name="Sassera D."/>
            <person name="Roncada P."/>
            <person name="Bendixen E."/>
            <person name="Brasca M."/>
            <person name="Bonizzi L."/>
        </authorList>
    </citation>
    <scope>NUCLEOTIDE SEQUENCE [LARGE SCALE GENOMIC DNA]</scope>
    <source>
        <strain evidence="8 9">DIVETGP</strain>
    </source>
</reference>
<dbReference type="Gene3D" id="3.40.190.10">
    <property type="entry name" value="Periplasmic binding protein-like II"/>
    <property type="match status" value="2"/>
</dbReference>
<evidence type="ECO:0000256" key="2">
    <source>
        <dbReference type="ARBA" id="ARBA00010742"/>
    </source>
</evidence>
<proteinExistence type="inferred from homology"/>
<dbReference type="SMART" id="SM00062">
    <property type="entry name" value="PBPb"/>
    <property type="match status" value="1"/>
</dbReference>
<dbReference type="FunFam" id="3.40.190.10:FF:000050">
    <property type="entry name" value="Sulfonate ABC transporter substrate-binding protein"/>
    <property type="match status" value="1"/>
</dbReference>
<keyword evidence="3" id="KW-0813">Transport</keyword>
<name>W6N3H1_CLOTY</name>
<dbReference type="InterPro" id="IPR015168">
    <property type="entry name" value="SsuA/THI5"/>
</dbReference>
<dbReference type="SUPFAM" id="SSF53850">
    <property type="entry name" value="Periplasmic binding protein-like II"/>
    <property type="match status" value="1"/>
</dbReference>
<accession>W6N3H1</accession>
<dbReference type="NCBIfam" id="TIGR01728">
    <property type="entry name" value="SsuA_fam"/>
    <property type="match status" value="1"/>
</dbReference>
<protein>
    <recommendedName>
        <fullName evidence="6">Putative aliphatic sulfonates-binding protein</fullName>
    </recommendedName>
</protein>
<dbReference type="CDD" id="cd01008">
    <property type="entry name" value="PBP2_NrtA_SsuA_CpmA_like"/>
    <property type="match status" value="1"/>
</dbReference>
<dbReference type="AlphaFoldDB" id="W6N3H1"/>
<feature type="domain" description="Solute-binding protein family 3/N-terminal" evidence="7">
    <location>
        <begin position="40"/>
        <end position="258"/>
    </location>
</feature>
<keyword evidence="9" id="KW-1185">Reference proteome</keyword>
<comment type="caution">
    <text evidence="8">The sequence shown here is derived from an EMBL/GenBank/DDBJ whole genome shotgun (WGS) entry which is preliminary data.</text>
</comment>
<keyword evidence="4" id="KW-0732">Signal</keyword>
<organism evidence="8 9">
    <name type="scientific">Clostridium tyrobutyricum DIVETGP</name>
    <dbReference type="NCBI Taxonomy" id="1408889"/>
    <lineage>
        <taxon>Bacteria</taxon>
        <taxon>Bacillati</taxon>
        <taxon>Bacillota</taxon>
        <taxon>Clostridia</taxon>
        <taxon>Eubacteriales</taxon>
        <taxon>Clostridiaceae</taxon>
        <taxon>Clostridium</taxon>
    </lineage>
</organism>
<evidence type="ECO:0000259" key="7">
    <source>
        <dbReference type="SMART" id="SM00062"/>
    </source>
</evidence>
<evidence type="ECO:0000256" key="1">
    <source>
        <dbReference type="ARBA" id="ARBA00004418"/>
    </source>
</evidence>
<dbReference type="InterPro" id="IPR010067">
    <property type="entry name" value="ABC_SsuA_sub-bd"/>
</dbReference>
<gene>
    <name evidence="8" type="ORF">CTDIVETGP_0505</name>
</gene>
<dbReference type="OrthoDB" id="9814375at2"/>
<evidence type="ECO:0000256" key="6">
    <source>
        <dbReference type="ARBA" id="ARBA00070228"/>
    </source>
</evidence>
<dbReference type="GO" id="GO:0042597">
    <property type="term" value="C:periplasmic space"/>
    <property type="evidence" value="ECO:0007669"/>
    <property type="project" value="UniProtKB-SubCell"/>
</dbReference>
<evidence type="ECO:0000256" key="5">
    <source>
        <dbReference type="ARBA" id="ARBA00055538"/>
    </source>
</evidence>
<dbReference type="InterPro" id="IPR001638">
    <property type="entry name" value="Solute-binding_3/MltF_N"/>
</dbReference>
<evidence type="ECO:0000256" key="3">
    <source>
        <dbReference type="ARBA" id="ARBA00022448"/>
    </source>
</evidence>
<dbReference type="PANTHER" id="PTHR30024">
    <property type="entry name" value="ALIPHATIC SULFONATES-BINDING PROTEIN-RELATED"/>
    <property type="match status" value="1"/>
</dbReference>
<dbReference type="PROSITE" id="PS51257">
    <property type="entry name" value="PROKAR_LIPOPROTEIN"/>
    <property type="match status" value="1"/>
</dbReference>
<dbReference type="RefSeq" id="WP_017895273.1">
    <property type="nucleotide sequence ID" value="NZ_CBXI010000007.1"/>
</dbReference>
<dbReference type="Proteomes" id="UP000019482">
    <property type="component" value="Unassembled WGS sequence"/>
</dbReference>
<dbReference type="GO" id="GO:0016020">
    <property type="term" value="C:membrane"/>
    <property type="evidence" value="ECO:0007669"/>
    <property type="project" value="InterPro"/>
</dbReference>
<dbReference type="GeneID" id="29419866"/>